<accession>A0A1S8SEU0</accession>
<dbReference type="SMART" id="SM00283">
    <property type="entry name" value="MA"/>
    <property type="match status" value="1"/>
</dbReference>
<dbReference type="PRINTS" id="PR00260">
    <property type="entry name" value="CHEMTRNSDUCR"/>
</dbReference>
<feature type="domain" description="Methyl-accepting transducer" evidence="5">
    <location>
        <begin position="278"/>
        <end position="536"/>
    </location>
</feature>
<dbReference type="PANTHER" id="PTHR32089">
    <property type="entry name" value="METHYL-ACCEPTING CHEMOTAXIS PROTEIN MCPB"/>
    <property type="match status" value="1"/>
</dbReference>
<keyword evidence="1 3" id="KW-0807">Transducer</keyword>
<evidence type="ECO:0000256" key="2">
    <source>
        <dbReference type="ARBA" id="ARBA00029447"/>
    </source>
</evidence>
<protein>
    <submittedName>
        <fullName evidence="7">Putative methyl-accepting chemotaxis protein YoaH</fullName>
    </submittedName>
</protein>
<dbReference type="Pfam" id="PF00015">
    <property type="entry name" value="MCPsignal"/>
    <property type="match status" value="1"/>
</dbReference>
<dbReference type="SUPFAM" id="SSF58104">
    <property type="entry name" value="Methyl-accepting chemotaxis protein (MCP) signaling domain"/>
    <property type="match status" value="1"/>
</dbReference>
<gene>
    <name evidence="7" type="primary">yoaH_1</name>
    <name evidence="7" type="ORF">CLBCK_07790</name>
</gene>
<evidence type="ECO:0000256" key="4">
    <source>
        <dbReference type="SAM" id="Phobius"/>
    </source>
</evidence>
<keyword evidence="4" id="KW-0812">Transmembrane</keyword>
<dbReference type="InterPro" id="IPR004089">
    <property type="entry name" value="MCPsignal_dom"/>
</dbReference>
<feature type="transmembrane region" description="Helical" evidence="4">
    <location>
        <begin position="12"/>
        <end position="32"/>
    </location>
</feature>
<dbReference type="AlphaFoldDB" id="A0A1S8SEU0"/>
<feature type="transmembrane region" description="Helical" evidence="4">
    <location>
        <begin position="190"/>
        <end position="209"/>
    </location>
</feature>
<dbReference type="Pfam" id="PF12729">
    <property type="entry name" value="4HB_MCP_1"/>
    <property type="match status" value="1"/>
</dbReference>
<dbReference type="PROSITE" id="PS50111">
    <property type="entry name" value="CHEMOTAXIS_TRANSDUC_2"/>
    <property type="match status" value="1"/>
</dbReference>
<evidence type="ECO:0000259" key="5">
    <source>
        <dbReference type="PROSITE" id="PS50111"/>
    </source>
</evidence>
<sequence>MINNLKVKQKIFLFSWIMILLIIFMGGVGYYYNLQSNYNVTSMYKDRLLPVQWLNDNRNQSRAIEADTYNIILNIKDTEEQNKKLNDIKDRVKAYDNNWQAYKETELDQYELEIIPLVENDLKEYRAARDEIIKLAMDGKQEEALERYKSITGKVDEFQKNLKALAIYSTDKAQEINIQNNNSFSYSRKIFMMLGFLAVVIATTLSVIISKTIANPLKLSVECIRVLAKRDFTVSVPELLLKRKDEMGDLANSIFLMKNDISILVKEIMERSQDMNASSQELSATVEELTTTVGSIDASIRNISNDIQETSASSEEISASIQEVDSNINLLSGKAMEGSNNASKSKERATEVQVQGKVSLEEARRLYEEKREKGVKAIESGKVVEDIKAMADTIADISEQTNLLALNAAIEAARAGDHGKGFAVVAEEVRKLAEEASQAVTVIKDTIVKVQAAFKNLSDNNVEVLDFIKEDVNSKFEDMKNMGNQYYDDAEFVANMSEEIASMSEELTATIHEITNAVQNTAEIAQKSSENAETIKDSVSETTIEIEQLAKAAQQQALLAEKLNEVVNKFKI</sequence>
<comment type="similarity">
    <text evidence="2">Belongs to the methyl-accepting chemotaxis (MCP) protein family.</text>
</comment>
<keyword evidence="4" id="KW-1133">Transmembrane helix</keyword>
<proteinExistence type="inferred from homology"/>
<keyword evidence="4" id="KW-0472">Membrane</keyword>
<dbReference type="GO" id="GO:0006935">
    <property type="term" value="P:chemotaxis"/>
    <property type="evidence" value="ECO:0007669"/>
    <property type="project" value="InterPro"/>
</dbReference>
<evidence type="ECO:0000313" key="8">
    <source>
        <dbReference type="Proteomes" id="UP000190973"/>
    </source>
</evidence>
<dbReference type="InterPro" id="IPR024478">
    <property type="entry name" value="HlyB_4HB_MCP"/>
</dbReference>
<dbReference type="GO" id="GO:0007165">
    <property type="term" value="P:signal transduction"/>
    <property type="evidence" value="ECO:0007669"/>
    <property type="project" value="UniProtKB-KW"/>
</dbReference>
<dbReference type="GO" id="GO:0004888">
    <property type="term" value="F:transmembrane signaling receptor activity"/>
    <property type="evidence" value="ECO:0007669"/>
    <property type="project" value="InterPro"/>
</dbReference>
<evidence type="ECO:0000313" key="7">
    <source>
        <dbReference type="EMBL" id="OOM63967.1"/>
    </source>
</evidence>
<evidence type="ECO:0000256" key="3">
    <source>
        <dbReference type="PROSITE-ProRule" id="PRU00284"/>
    </source>
</evidence>
<dbReference type="RefSeq" id="WP_077837569.1">
    <property type="nucleotide sequence ID" value="NZ_JABTAE010000001.1"/>
</dbReference>
<name>A0A1S8SEU0_CLOBE</name>
<dbReference type="GO" id="GO:0016020">
    <property type="term" value="C:membrane"/>
    <property type="evidence" value="ECO:0007669"/>
    <property type="project" value="InterPro"/>
</dbReference>
<dbReference type="EMBL" id="LZZI01000008">
    <property type="protein sequence ID" value="OOM63967.1"/>
    <property type="molecule type" value="Genomic_DNA"/>
</dbReference>
<dbReference type="InterPro" id="IPR003660">
    <property type="entry name" value="HAMP_dom"/>
</dbReference>
<feature type="domain" description="HAMP" evidence="6">
    <location>
        <begin position="211"/>
        <end position="266"/>
    </location>
</feature>
<comment type="caution">
    <text evidence="7">The sequence shown here is derived from an EMBL/GenBank/DDBJ whole genome shotgun (WGS) entry which is preliminary data.</text>
</comment>
<reference evidence="7 8" key="1">
    <citation type="submission" date="2016-05" db="EMBL/GenBank/DDBJ databases">
        <title>Microbial solvent formation.</title>
        <authorList>
            <person name="Poehlein A."/>
            <person name="Montoya Solano J.D."/>
            <person name="Flitsch S."/>
            <person name="Krabben P."/>
            <person name="Duerre P."/>
            <person name="Daniel R."/>
        </authorList>
    </citation>
    <scope>NUCLEOTIDE SEQUENCE [LARGE SCALE GENOMIC DNA]</scope>
    <source>
        <strain evidence="7 8">DSM 53</strain>
    </source>
</reference>
<organism evidence="7 8">
    <name type="scientific">Clostridium beijerinckii</name>
    <name type="common">Clostridium MP</name>
    <dbReference type="NCBI Taxonomy" id="1520"/>
    <lineage>
        <taxon>Bacteria</taxon>
        <taxon>Bacillati</taxon>
        <taxon>Bacillota</taxon>
        <taxon>Clostridia</taxon>
        <taxon>Eubacteriales</taxon>
        <taxon>Clostridiaceae</taxon>
        <taxon>Clostridium</taxon>
    </lineage>
</organism>
<dbReference type="Gene3D" id="1.10.8.500">
    <property type="entry name" value="HAMP domain in histidine kinase"/>
    <property type="match status" value="1"/>
</dbReference>
<dbReference type="PROSITE" id="PS50885">
    <property type="entry name" value="HAMP"/>
    <property type="match status" value="1"/>
</dbReference>
<evidence type="ECO:0000256" key="1">
    <source>
        <dbReference type="ARBA" id="ARBA00023224"/>
    </source>
</evidence>
<dbReference type="Gene3D" id="1.10.287.950">
    <property type="entry name" value="Methyl-accepting chemotaxis protein"/>
    <property type="match status" value="1"/>
</dbReference>
<evidence type="ECO:0000259" key="6">
    <source>
        <dbReference type="PROSITE" id="PS50885"/>
    </source>
</evidence>
<dbReference type="PANTHER" id="PTHR32089:SF112">
    <property type="entry name" value="LYSOZYME-LIKE PROTEIN-RELATED"/>
    <property type="match status" value="1"/>
</dbReference>
<dbReference type="Proteomes" id="UP000190973">
    <property type="component" value="Unassembled WGS sequence"/>
</dbReference>
<dbReference type="InterPro" id="IPR004090">
    <property type="entry name" value="Chemotax_Me-accpt_rcpt"/>
</dbReference>